<dbReference type="Proteomes" id="UP001651158">
    <property type="component" value="Unassembled WGS sequence"/>
</dbReference>
<feature type="transmembrane region" description="Helical" evidence="8">
    <location>
        <begin position="20"/>
        <end position="40"/>
    </location>
</feature>
<dbReference type="PANTHER" id="PTHR10846">
    <property type="entry name" value="SODIUM/POTASSIUM/CALCIUM EXCHANGER"/>
    <property type="match status" value="1"/>
</dbReference>
<dbReference type="EMBL" id="JAKROA010000001">
    <property type="protein sequence ID" value="KAL5111935.1"/>
    <property type="molecule type" value="Genomic_DNA"/>
</dbReference>
<protein>
    <recommendedName>
        <fullName evidence="9">Sodium/calcium exchanger membrane region domain-containing protein</fullName>
    </recommendedName>
</protein>
<comment type="subcellular location">
    <subcellularLocation>
        <location evidence="1">Membrane</location>
        <topology evidence="1">Multi-pass membrane protein</topology>
    </subcellularLocation>
</comment>
<feature type="transmembrane region" description="Helical" evidence="8">
    <location>
        <begin position="452"/>
        <end position="474"/>
    </location>
</feature>
<accession>A0ABR4QQM0</accession>
<feature type="transmembrane region" description="Helical" evidence="8">
    <location>
        <begin position="52"/>
        <end position="75"/>
    </location>
</feature>
<feature type="transmembrane region" description="Helical" evidence="8">
    <location>
        <begin position="132"/>
        <end position="152"/>
    </location>
</feature>
<evidence type="ECO:0000256" key="5">
    <source>
        <dbReference type="ARBA" id="ARBA00022692"/>
    </source>
</evidence>
<feature type="transmembrane region" description="Helical" evidence="8">
    <location>
        <begin position="203"/>
        <end position="226"/>
    </location>
</feature>
<evidence type="ECO:0000256" key="6">
    <source>
        <dbReference type="ARBA" id="ARBA00022989"/>
    </source>
</evidence>
<keyword evidence="3" id="KW-0050">Antiport</keyword>
<organism evidence="10 11">
    <name type="scientific">Taenia crassiceps</name>
    <dbReference type="NCBI Taxonomy" id="6207"/>
    <lineage>
        <taxon>Eukaryota</taxon>
        <taxon>Metazoa</taxon>
        <taxon>Spiralia</taxon>
        <taxon>Lophotrochozoa</taxon>
        <taxon>Platyhelminthes</taxon>
        <taxon>Cestoda</taxon>
        <taxon>Eucestoda</taxon>
        <taxon>Cyclophyllidea</taxon>
        <taxon>Taeniidae</taxon>
        <taxon>Taenia</taxon>
    </lineage>
</organism>
<evidence type="ECO:0000256" key="7">
    <source>
        <dbReference type="ARBA" id="ARBA00023136"/>
    </source>
</evidence>
<gene>
    <name evidence="10" type="ORF">TcWFU_004286</name>
</gene>
<dbReference type="InterPro" id="IPR004837">
    <property type="entry name" value="NaCa_Exmemb"/>
</dbReference>
<feature type="domain" description="Sodium/calcium exchanger membrane region" evidence="9">
    <location>
        <begin position="140"/>
        <end position="279"/>
    </location>
</feature>
<dbReference type="Gene3D" id="1.20.1420.30">
    <property type="entry name" value="NCX, central ion-binding region"/>
    <property type="match status" value="2"/>
</dbReference>
<dbReference type="InterPro" id="IPR004481">
    <property type="entry name" value="K/Na/Ca-exchanger"/>
</dbReference>
<reference evidence="10 11" key="1">
    <citation type="journal article" date="2022" name="Front. Cell. Infect. Microbiol.">
        <title>The Genomes of Two Strains of Taenia crassiceps the Animal Model for the Study of Human Cysticercosis.</title>
        <authorList>
            <person name="Bobes R.J."/>
            <person name="Estrada K."/>
            <person name="Rios-Valencia D.G."/>
            <person name="Calderon-Gallegos A."/>
            <person name="de la Torre P."/>
            <person name="Carrero J.C."/>
            <person name="Sanchez-Flores A."/>
            <person name="Laclette J.P."/>
        </authorList>
    </citation>
    <scope>NUCLEOTIDE SEQUENCE [LARGE SCALE GENOMIC DNA]</scope>
    <source>
        <strain evidence="10">WFUcys</strain>
    </source>
</reference>
<feature type="transmembrane region" description="Helical" evidence="8">
    <location>
        <begin position="238"/>
        <end position="256"/>
    </location>
</feature>
<keyword evidence="5 8" id="KW-0812">Transmembrane</keyword>
<name>A0ABR4QQM0_9CEST</name>
<evidence type="ECO:0000256" key="1">
    <source>
        <dbReference type="ARBA" id="ARBA00004141"/>
    </source>
</evidence>
<comment type="caution">
    <text evidence="10">The sequence shown here is derived from an EMBL/GenBank/DDBJ whole genome shotgun (WGS) entry which is preliminary data.</text>
</comment>
<feature type="domain" description="Sodium/calcium exchanger membrane region" evidence="9">
    <location>
        <begin position="451"/>
        <end position="598"/>
    </location>
</feature>
<keyword evidence="4" id="KW-0106">Calcium</keyword>
<dbReference type="PANTHER" id="PTHR10846:SF74">
    <property type="entry name" value="SODIUM_POTASSIUM_CALCIUM EXCHANGER CG1090-RELATED"/>
    <property type="match status" value="1"/>
</dbReference>
<dbReference type="Pfam" id="PF01699">
    <property type="entry name" value="Na_Ca_ex"/>
    <property type="match status" value="2"/>
</dbReference>
<sequence length="620" mass="69574">MQREDFFNYYQNEIASSTLAIRLSFVQNASLVILDTIYFFEMQITDPKSSRFKFRMITLALVVLFYTSKAVILLYRLQNRDSTEDLDDQKLPVERHLLLINPTRPSFKGLNCTPLAIENFPRDQFTQKQRRSGLVIFHIFASAYMFLALAIVCDEYFIPCLEVICDVLRLQPDVAGATFMAAGSSAPELATTLVGVLIARDDIGLGAVVGSADFNVMFVTSVCALFSREIIYLNWWPLVRDSLFYLLSIILLALVIADEKVYWYEALILLLFYGFYISLMHFNRRLDVLLNAWCLSHRNICPRVLHDEVSSVEIAGQSSGKFGGKHGETVGLQPSETPLANYSRLEADESKAVHHLSSHEVIEDIAEVPRSDPETAIAPTPQTKEELTAGVAGNSDPRPFVQICLAPLAFPPRGTSMMRWCYYILAWPIRFCLCLTTPDSRSPRWQRCQGHWIAFLVSCFWIGVFTIFMMWMITVVGVTLGIPDTIMGLTFIAAGSSVPDAITSVIVVREGEGDMAISNAVGSNIFDILVCMGLPWLVRSMIIGGPVEIYSQGLTYATLTLFVTVLILLGATHLNRWRLTRLYGVGLMVTYLLFLVVCSLYELNIFGMVHPPECPYVESP</sequence>
<proteinExistence type="inferred from homology"/>
<keyword evidence="11" id="KW-1185">Reference proteome</keyword>
<feature type="transmembrane region" description="Helical" evidence="8">
    <location>
        <begin position="520"/>
        <end position="538"/>
    </location>
</feature>
<keyword evidence="4" id="KW-0109">Calcium transport</keyword>
<keyword evidence="4" id="KW-0406">Ion transport</keyword>
<comment type="similarity">
    <text evidence="2">Belongs to the Ca(2+):cation antiporter (CaCA) (TC 2.A.19) family. SLC24A subfamily.</text>
</comment>
<feature type="transmembrane region" description="Helical" evidence="8">
    <location>
        <begin position="582"/>
        <end position="603"/>
    </location>
</feature>
<feature type="transmembrane region" description="Helical" evidence="8">
    <location>
        <begin position="550"/>
        <end position="570"/>
    </location>
</feature>
<feature type="transmembrane region" description="Helical" evidence="8">
    <location>
        <begin position="486"/>
        <end position="508"/>
    </location>
</feature>
<keyword evidence="4" id="KW-0813">Transport</keyword>
<dbReference type="NCBIfam" id="TIGR00367">
    <property type="entry name" value="calcium/sodium antiporter"/>
    <property type="match status" value="1"/>
</dbReference>
<feature type="transmembrane region" description="Helical" evidence="8">
    <location>
        <begin position="262"/>
        <end position="282"/>
    </location>
</feature>
<evidence type="ECO:0000313" key="11">
    <source>
        <dbReference type="Proteomes" id="UP001651158"/>
    </source>
</evidence>
<dbReference type="InterPro" id="IPR044880">
    <property type="entry name" value="NCX_ion-bd_dom_sf"/>
</dbReference>
<evidence type="ECO:0000256" key="3">
    <source>
        <dbReference type="ARBA" id="ARBA00022449"/>
    </source>
</evidence>
<evidence type="ECO:0000256" key="4">
    <source>
        <dbReference type="ARBA" id="ARBA00022568"/>
    </source>
</evidence>
<evidence type="ECO:0000259" key="9">
    <source>
        <dbReference type="Pfam" id="PF01699"/>
    </source>
</evidence>
<keyword evidence="7 8" id="KW-0472">Membrane</keyword>
<evidence type="ECO:0000256" key="2">
    <source>
        <dbReference type="ARBA" id="ARBA00005364"/>
    </source>
</evidence>
<keyword evidence="6 8" id="KW-1133">Transmembrane helix</keyword>
<evidence type="ECO:0000256" key="8">
    <source>
        <dbReference type="SAM" id="Phobius"/>
    </source>
</evidence>
<evidence type="ECO:0000313" key="10">
    <source>
        <dbReference type="EMBL" id="KAL5111935.1"/>
    </source>
</evidence>